<accession>A0ABT7L8L7</accession>
<evidence type="ECO:0000256" key="1">
    <source>
        <dbReference type="ARBA" id="ARBA00001947"/>
    </source>
</evidence>
<name>A0ABT7L8L7_9BACI</name>
<keyword evidence="3" id="KW-0378">Hydrolase</keyword>
<evidence type="ECO:0000313" key="6">
    <source>
        <dbReference type="EMBL" id="MDL4841552.1"/>
    </source>
</evidence>
<dbReference type="SUPFAM" id="SSF56281">
    <property type="entry name" value="Metallo-hydrolase/oxidoreductase"/>
    <property type="match status" value="1"/>
</dbReference>
<evidence type="ECO:0000313" key="7">
    <source>
        <dbReference type="Proteomes" id="UP001235343"/>
    </source>
</evidence>
<gene>
    <name evidence="6" type="ORF">QQS35_14005</name>
</gene>
<dbReference type="Pfam" id="PF00753">
    <property type="entry name" value="Lactamase_B"/>
    <property type="match status" value="1"/>
</dbReference>
<comment type="caution">
    <text evidence="6">The sequence shown here is derived from an EMBL/GenBank/DDBJ whole genome shotgun (WGS) entry which is preliminary data.</text>
</comment>
<comment type="cofactor">
    <cofactor evidence="1">
        <name>Zn(2+)</name>
        <dbReference type="ChEBI" id="CHEBI:29105"/>
    </cofactor>
</comment>
<keyword evidence="7" id="KW-1185">Reference proteome</keyword>
<dbReference type="Proteomes" id="UP001235343">
    <property type="component" value="Unassembled WGS sequence"/>
</dbReference>
<evidence type="ECO:0000256" key="4">
    <source>
        <dbReference type="ARBA" id="ARBA00022833"/>
    </source>
</evidence>
<keyword evidence="4" id="KW-0862">Zinc</keyword>
<feature type="domain" description="Metallo-beta-lactamase" evidence="5">
    <location>
        <begin position="12"/>
        <end position="189"/>
    </location>
</feature>
<dbReference type="PANTHER" id="PTHR46233">
    <property type="entry name" value="HYDROXYACYLGLUTATHIONE HYDROLASE GLOC"/>
    <property type="match status" value="1"/>
</dbReference>
<evidence type="ECO:0000259" key="5">
    <source>
        <dbReference type="SMART" id="SM00849"/>
    </source>
</evidence>
<dbReference type="EMBL" id="JASTZU010000041">
    <property type="protein sequence ID" value="MDL4841552.1"/>
    <property type="molecule type" value="Genomic_DNA"/>
</dbReference>
<evidence type="ECO:0000256" key="3">
    <source>
        <dbReference type="ARBA" id="ARBA00022801"/>
    </source>
</evidence>
<dbReference type="SMART" id="SM00849">
    <property type="entry name" value="Lactamase_B"/>
    <property type="match status" value="1"/>
</dbReference>
<dbReference type="PANTHER" id="PTHR46233:SF3">
    <property type="entry name" value="HYDROXYACYLGLUTATHIONE HYDROLASE GLOC"/>
    <property type="match status" value="1"/>
</dbReference>
<reference evidence="6 7" key="1">
    <citation type="submission" date="2023-06" db="EMBL/GenBank/DDBJ databases">
        <title>Aquibacillus rhizosphaerae LR5S19.</title>
        <authorList>
            <person name="Sun J.-Q."/>
        </authorList>
    </citation>
    <scope>NUCLEOTIDE SEQUENCE [LARGE SCALE GENOMIC DNA]</scope>
    <source>
        <strain evidence="6 7">LR5S19</strain>
    </source>
</reference>
<dbReference type="InterPro" id="IPR051453">
    <property type="entry name" value="MBL_Glyoxalase_II"/>
</dbReference>
<dbReference type="RefSeq" id="WP_285932836.1">
    <property type="nucleotide sequence ID" value="NZ_JASTZU010000041.1"/>
</dbReference>
<sequence length="206" mass="22990">MKLEKIPLGPLGTNCYVVHNDKQAIIFDPGGESGKLIDLINEKNLKPIAVCLTHAHFDHIGAVDDIKNYYNIEVYVHKNEQEWLTDANLNGSALFMGGGITTSAAEHYLKNGQMTLGSFRFEVRHVPGHSPGGVIFIFHDENFVIGGDSLFHNGIGRTDLPGGNMEQLLKSIKKQMFTLRNDYIVHPGHGKETTIEYEKKNNTFLK</sequence>
<dbReference type="InterPro" id="IPR001279">
    <property type="entry name" value="Metallo-B-lactamas"/>
</dbReference>
<proteinExistence type="predicted"/>
<dbReference type="InterPro" id="IPR036866">
    <property type="entry name" value="RibonucZ/Hydroxyglut_hydro"/>
</dbReference>
<organism evidence="6 7">
    <name type="scientific">Aquibacillus rhizosphaerae</name>
    <dbReference type="NCBI Taxonomy" id="3051431"/>
    <lineage>
        <taxon>Bacteria</taxon>
        <taxon>Bacillati</taxon>
        <taxon>Bacillota</taxon>
        <taxon>Bacilli</taxon>
        <taxon>Bacillales</taxon>
        <taxon>Bacillaceae</taxon>
        <taxon>Aquibacillus</taxon>
    </lineage>
</organism>
<protein>
    <submittedName>
        <fullName evidence="6">MBL fold metallo-hydrolase</fullName>
    </submittedName>
</protein>
<evidence type="ECO:0000256" key="2">
    <source>
        <dbReference type="ARBA" id="ARBA00022723"/>
    </source>
</evidence>
<keyword evidence="2" id="KW-0479">Metal-binding</keyword>
<dbReference type="Gene3D" id="3.60.15.10">
    <property type="entry name" value="Ribonuclease Z/Hydroxyacylglutathione hydrolase-like"/>
    <property type="match status" value="1"/>
</dbReference>
<dbReference type="CDD" id="cd06262">
    <property type="entry name" value="metallo-hydrolase-like_MBL-fold"/>
    <property type="match status" value="1"/>
</dbReference>